<feature type="compositionally biased region" description="Basic and acidic residues" evidence="1">
    <location>
        <begin position="81"/>
        <end position="93"/>
    </location>
</feature>
<name>A0A5P2BRQ1_STRVZ</name>
<evidence type="ECO:0000313" key="3">
    <source>
        <dbReference type="Proteomes" id="UP000322927"/>
    </source>
</evidence>
<dbReference type="AlphaFoldDB" id="A0A5P2BRQ1"/>
<accession>A0A5P2BRQ1</accession>
<feature type="region of interest" description="Disordered" evidence="1">
    <location>
        <begin position="1"/>
        <end position="95"/>
    </location>
</feature>
<evidence type="ECO:0000256" key="1">
    <source>
        <dbReference type="SAM" id="MobiDB-lite"/>
    </source>
</evidence>
<feature type="compositionally biased region" description="Polar residues" evidence="1">
    <location>
        <begin position="36"/>
        <end position="49"/>
    </location>
</feature>
<sequence>MWQVAPTEGDQTRLARPVCPDRRPPRPAERDAPPNSRATARNGRVTTVASAPPIWRRTSAMARNMRTPLSPPGRRGSAAPVDERVPRTREAMRAGRLVSGARLFSACRAGPPGTPRPGARRRR</sequence>
<dbReference type="EMBL" id="CP029192">
    <property type="protein sequence ID" value="QES32847.1"/>
    <property type="molecule type" value="Genomic_DNA"/>
</dbReference>
<proteinExistence type="predicted"/>
<protein>
    <submittedName>
        <fullName evidence="2">Uncharacterized protein</fullName>
    </submittedName>
</protein>
<reference evidence="2 3" key="1">
    <citation type="submission" date="2018-05" db="EMBL/GenBank/DDBJ databases">
        <title>Streptomyces venezuelae.</title>
        <authorList>
            <person name="Kim W."/>
            <person name="Lee N."/>
            <person name="Cho B.-K."/>
        </authorList>
    </citation>
    <scope>NUCLEOTIDE SEQUENCE [LARGE SCALE GENOMIC DNA]</scope>
    <source>
        <strain evidence="2 3">ATCC 14584</strain>
    </source>
</reference>
<feature type="compositionally biased region" description="Basic and acidic residues" evidence="1">
    <location>
        <begin position="19"/>
        <end position="32"/>
    </location>
</feature>
<evidence type="ECO:0000313" key="2">
    <source>
        <dbReference type="EMBL" id="QES32847.1"/>
    </source>
</evidence>
<gene>
    <name evidence="2" type="ORF">DEJ48_05045</name>
</gene>
<dbReference type="Proteomes" id="UP000322927">
    <property type="component" value="Chromosome"/>
</dbReference>
<organism evidence="2 3">
    <name type="scientific">Streptomyces venezuelae</name>
    <dbReference type="NCBI Taxonomy" id="54571"/>
    <lineage>
        <taxon>Bacteria</taxon>
        <taxon>Bacillati</taxon>
        <taxon>Actinomycetota</taxon>
        <taxon>Actinomycetes</taxon>
        <taxon>Kitasatosporales</taxon>
        <taxon>Streptomycetaceae</taxon>
        <taxon>Streptomyces</taxon>
    </lineage>
</organism>